<dbReference type="PIRSF" id="PIRSF037511">
    <property type="entry name" value="Transl_init_SUI1_pro"/>
    <property type="match status" value="1"/>
</dbReference>
<sequence length="111" mass="12409">MKKQSSRSGIVYSTDPDFFSKNEDADAPQYPARASQILYIKLDNHQRKGKTVTLITGFELPEHELKQIAQGLKTSCGTGGTHDDNSVLLQGDCREKARQWLLKNGFAKIKV</sequence>
<proteinExistence type="predicted"/>
<dbReference type="InterPro" id="IPR001950">
    <property type="entry name" value="SUI1"/>
</dbReference>
<name>A0A1I7NBY0_9BACT</name>
<dbReference type="GO" id="GO:0003743">
    <property type="term" value="F:translation initiation factor activity"/>
    <property type="evidence" value="ECO:0007669"/>
    <property type="project" value="UniProtKB-KW"/>
</dbReference>
<reference evidence="5" key="1">
    <citation type="submission" date="2016-10" db="EMBL/GenBank/DDBJ databases">
        <authorList>
            <person name="Varghese N."/>
            <person name="Submissions S."/>
        </authorList>
    </citation>
    <scope>NUCLEOTIDE SEQUENCE [LARGE SCALE GENOMIC DNA]</scope>
    <source>
        <strain evidence="5">DSM 14807</strain>
    </source>
</reference>
<dbReference type="AlphaFoldDB" id="A0A1I7NBY0"/>
<keyword evidence="2" id="KW-0648">Protein biosynthesis</keyword>
<evidence type="ECO:0000256" key="2">
    <source>
        <dbReference type="ARBA" id="ARBA00022917"/>
    </source>
</evidence>
<dbReference type="InterPro" id="IPR036877">
    <property type="entry name" value="SUI1_dom_sf"/>
</dbReference>
<dbReference type="STRING" id="1393122.SAMN05660895_1256"/>
<feature type="domain" description="SUI1" evidence="3">
    <location>
        <begin position="46"/>
        <end position="105"/>
    </location>
</feature>
<evidence type="ECO:0000313" key="5">
    <source>
        <dbReference type="Proteomes" id="UP000199537"/>
    </source>
</evidence>
<keyword evidence="1" id="KW-0810">Translation regulation</keyword>
<gene>
    <name evidence="4" type="ORF">SAMN05660895_1256</name>
</gene>
<protein>
    <submittedName>
        <fullName evidence="4">Translation initiation factor 1</fullName>
    </submittedName>
</protein>
<dbReference type="GO" id="GO:0006417">
    <property type="term" value="P:regulation of translation"/>
    <property type="evidence" value="ECO:0007669"/>
    <property type="project" value="UniProtKB-KW"/>
</dbReference>
<evidence type="ECO:0000259" key="3">
    <source>
        <dbReference type="PROSITE" id="PS50296"/>
    </source>
</evidence>
<dbReference type="Pfam" id="PF01253">
    <property type="entry name" value="SUI1"/>
    <property type="match status" value="1"/>
</dbReference>
<accession>A0A1I7NBY0</accession>
<keyword evidence="4" id="KW-0396">Initiation factor</keyword>
<evidence type="ECO:0000256" key="1">
    <source>
        <dbReference type="ARBA" id="ARBA00022845"/>
    </source>
</evidence>
<dbReference type="CDD" id="cd11567">
    <property type="entry name" value="YciH_like"/>
    <property type="match status" value="1"/>
</dbReference>
<dbReference type="SUPFAM" id="SSF55159">
    <property type="entry name" value="eIF1-like"/>
    <property type="match status" value="1"/>
</dbReference>
<dbReference type="Proteomes" id="UP000199537">
    <property type="component" value="Unassembled WGS sequence"/>
</dbReference>
<dbReference type="EMBL" id="FPCJ01000001">
    <property type="protein sequence ID" value="SFV32152.1"/>
    <property type="molecule type" value="Genomic_DNA"/>
</dbReference>
<organism evidence="4 5">
    <name type="scientific">Thermoflavifilum thermophilum</name>
    <dbReference type="NCBI Taxonomy" id="1393122"/>
    <lineage>
        <taxon>Bacteria</taxon>
        <taxon>Pseudomonadati</taxon>
        <taxon>Bacteroidota</taxon>
        <taxon>Chitinophagia</taxon>
        <taxon>Chitinophagales</taxon>
        <taxon>Chitinophagaceae</taxon>
        <taxon>Thermoflavifilum</taxon>
    </lineage>
</organism>
<dbReference type="OrthoDB" id="9792915at2"/>
<dbReference type="RefSeq" id="WP_092459027.1">
    <property type="nucleotide sequence ID" value="NZ_FPCJ01000001.1"/>
</dbReference>
<keyword evidence="5" id="KW-1185">Reference proteome</keyword>
<dbReference type="Gene3D" id="3.30.780.10">
    <property type="entry name" value="SUI1-like domain"/>
    <property type="match status" value="1"/>
</dbReference>
<dbReference type="InterPro" id="IPR005872">
    <property type="entry name" value="SUI1_arc_bac"/>
</dbReference>
<evidence type="ECO:0000313" key="4">
    <source>
        <dbReference type="EMBL" id="SFV32152.1"/>
    </source>
</evidence>
<dbReference type="PROSITE" id="PS50296">
    <property type="entry name" value="SUI1"/>
    <property type="match status" value="1"/>
</dbReference>